<dbReference type="Pfam" id="PF09588">
    <property type="entry name" value="YqaJ"/>
    <property type="match status" value="1"/>
</dbReference>
<accession>A0A3G4ZZI3</accession>
<sequence length="502" mass="57981">MKSNKYIETQKTYHTTISKFLGSKIGHETIFPSHERHGIFKMVRNHLETEIDDDIDGTLVKKIVDELIHVEYYLDLEKAITYKNNEDEIEIPAAYKKQFDQYKYLKSIPYVLQKSAEWLKMREDLVTASDVAASLGKSKYDSKNSLLKKKTGVGKPFMSNKWTAHGTKYEDIAAMIYSAVYNVITGEFGLIKSKKYPFLGASPDRICTWRTVDNKFSQLVARMLEIKCVFGRKIITIGEIDDNICPHGYWIQVQVQLAVCELMECDFFQAEIIEYKSRQEWLTDINPKCEFSQEQNISVNIKHTLKRGCIIQLRAKNNPNPAESFDFRYLYPPTVDMTTDEYDSWVLDNIYNFDKTHSELSKDWVFDKVLYWRLAKAHNCLIVRDDKWFAENINTISEFWDRVLQLRKNENELKAFVDKTTRKPKLDANGNVIKRKSKYAASEDGSCFIDDEDDPYTDAVPKSASTSVPINNSTKPAASKRTYTKRAPVAAPANDDGCFIDD</sequence>
<dbReference type="PANTHER" id="PTHR46609:SF6">
    <property type="entry name" value="EXONUCLEASE, PHAGE-TYPE_RECB, C-TERMINAL DOMAIN-CONTAINING PROTEIN-RELATED"/>
    <property type="match status" value="1"/>
</dbReference>
<evidence type="ECO:0000259" key="2">
    <source>
        <dbReference type="Pfam" id="PF09588"/>
    </source>
</evidence>
<dbReference type="Gene3D" id="3.90.320.10">
    <property type="match status" value="1"/>
</dbReference>
<evidence type="ECO:0000256" key="1">
    <source>
        <dbReference type="SAM" id="MobiDB-lite"/>
    </source>
</evidence>
<evidence type="ECO:0000313" key="3">
    <source>
        <dbReference type="EMBL" id="AYV79704.1"/>
    </source>
</evidence>
<dbReference type="EMBL" id="MK072171">
    <property type="protein sequence ID" value="AYV79704.1"/>
    <property type="molecule type" value="Genomic_DNA"/>
</dbReference>
<keyword evidence="3" id="KW-0255">Endonuclease</keyword>
<dbReference type="InterPro" id="IPR051703">
    <property type="entry name" value="NF-kappa-B_Signaling_Reg"/>
</dbReference>
<proteinExistence type="predicted"/>
<protein>
    <submittedName>
        <fullName evidence="3">Putative phage-type endonuclease</fullName>
    </submittedName>
</protein>
<gene>
    <name evidence="3" type="ORF">Faunusvirus40_4</name>
</gene>
<dbReference type="InterPro" id="IPR011604">
    <property type="entry name" value="PDDEXK-like_dom_sf"/>
</dbReference>
<feature type="region of interest" description="Disordered" evidence="1">
    <location>
        <begin position="452"/>
        <end position="502"/>
    </location>
</feature>
<feature type="domain" description="YqaJ viral recombinase" evidence="2">
    <location>
        <begin position="117"/>
        <end position="261"/>
    </location>
</feature>
<dbReference type="InterPro" id="IPR011335">
    <property type="entry name" value="Restrct_endonuc-II-like"/>
</dbReference>
<dbReference type="CDD" id="cd22343">
    <property type="entry name" value="PDDEXK_lambda_exonuclease-like"/>
    <property type="match status" value="1"/>
</dbReference>
<organism evidence="3">
    <name type="scientific">Faunusvirus sp</name>
    <dbReference type="NCBI Taxonomy" id="2487766"/>
    <lineage>
        <taxon>Viruses</taxon>
        <taxon>Varidnaviria</taxon>
        <taxon>Bamfordvirae</taxon>
        <taxon>Nucleocytoviricota</taxon>
        <taxon>Megaviricetes</taxon>
        <taxon>Imitervirales</taxon>
        <taxon>Mimiviridae</taxon>
    </lineage>
</organism>
<name>A0A3G4ZZI3_9VIRU</name>
<dbReference type="InterPro" id="IPR017482">
    <property type="entry name" value="Lambda-type_endonuclease"/>
</dbReference>
<dbReference type="PANTHER" id="PTHR46609">
    <property type="entry name" value="EXONUCLEASE, PHAGE-TYPE/RECB, C-TERMINAL DOMAIN-CONTAINING PROTEIN"/>
    <property type="match status" value="1"/>
</dbReference>
<feature type="compositionally biased region" description="Polar residues" evidence="1">
    <location>
        <begin position="463"/>
        <end position="476"/>
    </location>
</feature>
<dbReference type="SUPFAM" id="SSF52980">
    <property type="entry name" value="Restriction endonuclease-like"/>
    <property type="match status" value="1"/>
</dbReference>
<reference evidence="3" key="1">
    <citation type="submission" date="2018-10" db="EMBL/GenBank/DDBJ databases">
        <title>Hidden diversity of soil giant viruses.</title>
        <authorList>
            <person name="Schulz F."/>
            <person name="Alteio L."/>
            <person name="Goudeau D."/>
            <person name="Ryan E.M."/>
            <person name="Malmstrom R.R."/>
            <person name="Blanchard J."/>
            <person name="Woyke T."/>
        </authorList>
    </citation>
    <scope>NUCLEOTIDE SEQUENCE</scope>
    <source>
        <strain evidence="3">FNV1</strain>
    </source>
</reference>
<dbReference type="NCBIfam" id="TIGR03033">
    <property type="entry name" value="phage_rel_nuc"/>
    <property type="match status" value="1"/>
</dbReference>
<keyword evidence="3" id="KW-0540">Nuclease</keyword>
<dbReference type="GO" id="GO:0004519">
    <property type="term" value="F:endonuclease activity"/>
    <property type="evidence" value="ECO:0007669"/>
    <property type="project" value="UniProtKB-KW"/>
</dbReference>
<dbReference type="InterPro" id="IPR019080">
    <property type="entry name" value="YqaJ_viral_recombinase"/>
</dbReference>
<keyword evidence="3" id="KW-0378">Hydrolase</keyword>